<comment type="caution">
    <text evidence="3">The sequence shown here is derived from an EMBL/GenBank/DDBJ whole genome shotgun (WGS) entry which is preliminary data.</text>
</comment>
<dbReference type="PANTHER" id="PTHR21021:SF15">
    <property type="entry name" value="FREE METHIONINE-R-SULFOXIDE REDUCTASE"/>
    <property type="match status" value="1"/>
</dbReference>
<dbReference type="InterPro" id="IPR003018">
    <property type="entry name" value="GAF"/>
</dbReference>
<dbReference type="InterPro" id="IPR051330">
    <property type="entry name" value="Phosphatase_reg/MetRdx"/>
</dbReference>
<dbReference type="GO" id="GO:0005829">
    <property type="term" value="C:cytosol"/>
    <property type="evidence" value="ECO:0007669"/>
    <property type="project" value="TreeGrafter"/>
</dbReference>
<comment type="similarity">
    <text evidence="1">Belongs to the free Met sulfoxide reductase family.</text>
</comment>
<evidence type="ECO:0000259" key="2">
    <source>
        <dbReference type="Pfam" id="PF01590"/>
    </source>
</evidence>
<evidence type="ECO:0000313" key="4">
    <source>
        <dbReference type="Proteomes" id="UP000009131"/>
    </source>
</evidence>
<dbReference type="Gene3D" id="3.30.450.40">
    <property type="match status" value="1"/>
</dbReference>
<feature type="domain" description="GAF" evidence="2">
    <location>
        <begin position="65"/>
        <end position="165"/>
    </location>
</feature>
<dbReference type="eggNOG" id="ENOG502RXXR">
    <property type="taxonomic scope" value="Eukaryota"/>
</dbReference>
<dbReference type="InParanoid" id="G7DX00"/>
<reference evidence="3 4" key="2">
    <citation type="journal article" date="2012" name="Open Biol.">
        <title>Characteristics of nucleosomes and linker DNA regions on the genome of the basidiomycete Mixia osmundae revealed by mono- and dinucleosome mapping.</title>
        <authorList>
            <person name="Nishida H."/>
            <person name="Kondo S."/>
            <person name="Matsumoto T."/>
            <person name="Suzuki Y."/>
            <person name="Yoshikawa H."/>
            <person name="Taylor T.D."/>
            <person name="Sugiyama J."/>
        </authorList>
    </citation>
    <scope>NUCLEOTIDE SEQUENCE [LARGE SCALE GENOMIC DNA]</scope>
    <source>
        <strain evidence="4">CBS 9802 / IAM 14324 / JCM 22182 / KY 12970</strain>
    </source>
</reference>
<dbReference type="OrthoDB" id="15735at2759"/>
<evidence type="ECO:0000256" key="1">
    <source>
        <dbReference type="ARBA" id="ARBA00038454"/>
    </source>
</evidence>
<dbReference type="RefSeq" id="XP_014566665.1">
    <property type="nucleotide sequence ID" value="XM_014711179.1"/>
</dbReference>
<dbReference type="EMBL" id="BABT02000054">
    <property type="protein sequence ID" value="GAA95097.1"/>
    <property type="molecule type" value="Genomic_DNA"/>
</dbReference>
<dbReference type="AlphaFoldDB" id="G7DX00"/>
<dbReference type="PROSITE" id="PS01320">
    <property type="entry name" value="UPF0067"/>
    <property type="match status" value="1"/>
</dbReference>
<accession>G7DX00</accession>
<dbReference type="PANTHER" id="PTHR21021">
    <property type="entry name" value="GAF/PUTATIVE CYTOSKELETAL PROTEIN"/>
    <property type="match status" value="1"/>
</dbReference>
<keyword evidence="4" id="KW-1185">Reference proteome</keyword>
<name>G7DX00_MIXOS</name>
<dbReference type="InterPro" id="IPR029016">
    <property type="entry name" value="GAF-like_dom_sf"/>
</dbReference>
<dbReference type="OMA" id="GRRVNWA"/>
<dbReference type="Pfam" id="PF01590">
    <property type="entry name" value="GAF"/>
    <property type="match status" value="1"/>
</dbReference>
<sequence>MPHADSSTVPSSVQTREAFYDHVCEQLHHLLSDGSTENNWVSALANASSLLFAAYASYNHPNVNWCGFYVHARLFGSEANDLWLAPFAGKPACQLIALSSKRPGVCAHAYNSRQTIAVPDVEAHDGHIACDAATRSEIVLPVIVQDECIGVFDLDSTEINGFESDSEGLQRYLAVLLKHIRWPEPKSKHA</sequence>
<organism evidence="3 4">
    <name type="scientific">Mixia osmundae (strain CBS 9802 / IAM 14324 / JCM 22182 / KY 12970)</name>
    <dbReference type="NCBI Taxonomy" id="764103"/>
    <lineage>
        <taxon>Eukaryota</taxon>
        <taxon>Fungi</taxon>
        <taxon>Dikarya</taxon>
        <taxon>Basidiomycota</taxon>
        <taxon>Pucciniomycotina</taxon>
        <taxon>Mixiomycetes</taxon>
        <taxon>Mixiales</taxon>
        <taxon>Mixiaceae</taxon>
        <taxon>Mixia</taxon>
    </lineage>
</organism>
<protein>
    <recommendedName>
        <fullName evidence="2">GAF domain-containing protein</fullName>
    </recommendedName>
</protein>
<dbReference type="InterPro" id="IPR000614">
    <property type="entry name" value="FRMsr_CS"/>
</dbReference>
<reference evidence="3 4" key="1">
    <citation type="journal article" date="2011" name="J. Gen. Appl. Microbiol.">
        <title>Draft genome sequencing of the enigmatic basidiomycete Mixia osmundae.</title>
        <authorList>
            <person name="Nishida H."/>
            <person name="Nagatsuka Y."/>
            <person name="Sugiyama J."/>
        </authorList>
    </citation>
    <scope>NUCLEOTIDE SEQUENCE [LARGE SCALE GENOMIC DNA]</scope>
    <source>
        <strain evidence="4">CBS 9802 / IAM 14324 / JCM 22182 / KY 12970</strain>
    </source>
</reference>
<gene>
    <name evidence="3" type="primary">Mo01752</name>
    <name evidence="3" type="ORF">E5Q_01752</name>
</gene>
<dbReference type="STRING" id="764103.G7DX00"/>
<dbReference type="GO" id="GO:0033745">
    <property type="term" value="F:L-methionine-(R)-S-oxide reductase activity"/>
    <property type="evidence" value="ECO:0007669"/>
    <property type="project" value="TreeGrafter"/>
</dbReference>
<evidence type="ECO:0000313" key="3">
    <source>
        <dbReference type="EMBL" id="GAA95097.1"/>
    </source>
</evidence>
<proteinExistence type="inferred from homology"/>
<dbReference type="SUPFAM" id="SSF55781">
    <property type="entry name" value="GAF domain-like"/>
    <property type="match status" value="1"/>
</dbReference>
<dbReference type="HOGENOM" id="CLU_077738_1_1_1"/>
<dbReference type="Proteomes" id="UP000009131">
    <property type="component" value="Unassembled WGS sequence"/>
</dbReference>